<dbReference type="Proteomes" id="UP000198982">
    <property type="component" value="Unassembled WGS sequence"/>
</dbReference>
<dbReference type="AlphaFoldDB" id="A0A1H4QUF5"/>
<organism evidence="2 3">
    <name type="scientific">Pseudomonas saponiphila</name>
    <dbReference type="NCBI Taxonomy" id="556534"/>
    <lineage>
        <taxon>Bacteria</taxon>
        <taxon>Pseudomonadati</taxon>
        <taxon>Pseudomonadota</taxon>
        <taxon>Gammaproteobacteria</taxon>
        <taxon>Pseudomonadales</taxon>
        <taxon>Pseudomonadaceae</taxon>
        <taxon>Pseudomonas</taxon>
    </lineage>
</organism>
<proteinExistence type="predicted"/>
<gene>
    <name evidence="2" type="ORF">SAMN05216178_3919</name>
</gene>
<protein>
    <submittedName>
        <fullName evidence="2">Uncharacterized protein</fullName>
    </submittedName>
</protein>
<evidence type="ECO:0000256" key="1">
    <source>
        <dbReference type="SAM" id="MobiDB-lite"/>
    </source>
</evidence>
<name>A0A1H4QUF5_9PSED</name>
<reference evidence="3" key="1">
    <citation type="submission" date="2016-10" db="EMBL/GenBank/DDBJ databases">
        <authorList>
            <person name="Varghese N."/>
            <person name="Submissions S."/>
        </authorList>
    </citation>
    <scope>NUCLEOTIDE SEQUENCE [LARGE SCALE GENOMIC DNA]</scope>
    <source>
        <strain evidence="3">DSM 9751</strain>
    </source>
</reference>
<dbReference type="EMBL" id="FNTJ01000001">
    <property type="protein sequence ID" value="SEC23306.1"/>
    <property type="molecule type" value="Genomic_DNA"/>
</dbReference>
<accession>A0A1H4QUF5</accession>
<evidence type="ECO:0000313" key="2">
    <source>
        <dbReference type="EMBL" id="SEC23306.1"/>
    </source>
</evidence>
<sequence>MAKIVLTLEDRRDESGAPTVTLDLSGVPTGAAHRSAACSISQMLWGMASCEQLLGELPAYRRQPSNSTIH</sequence>
<keyword evidence="3" id="KW-1185">Reference proteome</keyword>
<feature type="region of interest" description="Disordered" evidence="1">
    <location>
        <begin position="1"/>
        <end position="20"/>
    </location>
</feature>
<evidence type="ECO:0000313" key="3">
    <source>
        <dbReference type="Proteomes" id="UP000198982"/>
    </source>
</evidence>